<dbReference type="EMBL" id="KV417486">
    <property type="protein sequence ID" value="KZP32361.1"/>
    <property type="molecule type" value="Genomic_DNA"/>
</dbReference>
<protein>
    <submittedName>
        <fullName evidence="2">Uncharacterized protein</fullName>
    </submittedName>
</protein>
<feature type="compositionally biased region" description="Basic and acidic residues" evidence="1">
    <location>
        <begin position="60"/>
        <end position="70"/>
    </location>
</feature>
<keyword evidence="3" id="KW-1185">Reference proteome</keyword>
<evidence type="ECO:0000313" key="2">
    <source>
        <dbReference type="EMBL" id="KZP32361.1"/>
    </source>
</evidence>
<evidence type="ECO:0000256" key="1">
    <source>
        <dbReference type="SAM" id="MobiDB-lite"/>
    </source>
</evidence>
<organism evidence="2 3">
    <name type="scientific">Athelia psychrophila</name>
    <dbReference type="NCBI Taxonomy" id="1759441"/>
    <lineage>
        <taxon>Eukaryota</taxon>
        <taxon>Fungi</taxon>
        <taxon>Dikarya</taxon>
        <taxon>Basidiomycota</taxon>
        <taxon>Agaricomycotina</taxon>
        <taxon>Agaricomycetes</taxon>
        <taxon>Agaricomycetidae</taxon>
        <taxon>Atheliales</taxon>
        <taxon>Atheliaceae</taxon>
        <taxon>Athelia</taxon>
    </lineage>
</organism>
<dbReference type="Proteomes" id="UP000076532">
    <property type="component" value="Unassembled WGS sequence"/>
</dbReference>
<reference evidence="2 3" key="1">
    <citation type="journal article" date="2016" name="Mol. Biol. Evol.">
        <title>Comparative Genomics of Early-Diverging Mushroom-Forming Fungi Provides Insights into the Origins of Lignocellulose Decay Capabilities.</title>
        <authorList>
            <person name="Nagy L.G."/>
            <person name="Riley R."/>
            <person name="Tritt A."/>
            <person name="Adam C."/>
            <person name="Daum C."/>
            <person name="Floudas D."/>
            <person name="Sun H."/>
            <person name="Yadav J.S."/>
            <person name="Pangilinan J."/>
            <person name="Larsson K.H."/>
            <person name="Matsuura K."/>
            <person name="Barry K."/>
            <person name="Labutti K."/>
            <person name="Kuo R."/>
            <person name="Ohm R.A."/>
            <person name="Bhattacharya S.S."/>
            <person name="Shirouzu T."/>
            <person name="Yoshinaga Y."/>
            <person name="Martin F.M."/>
            <person name="Grigoriev I.V."/>
            <person name="Hibbett D.S."/>
        </authorList>
    </citation>
    <scope>NUCLEOTIDE SEQUENCE [LARGE SCALE GENOMIC DNA]</scope>
    <source>
        <strain evidence="2 3">CBS 109695</strain>
    </source>
</reference>
<feature type="region of interest" description="Disordered" evidence="1">
    <location>
        <begin position="273"/>
        <end position="297"/>
    </location>
</feature>
<name>A0A166V5B6_9AGAM</name>
<feature type="compositionally biased region" description="Low complexity" evidence="1">
    <location>
        <begin position="37"/>
        <end position="59"/>
    </location>
</feature>
<feature type="compositionally biased region" description="Polar residues" evidence="1">
    <location>
        <begin position="118"/>
        <end position="127"/>
    </location>
</feature>
<evidence type="ECO:0000313" key="3">
    <source>
        <dbReference type="Proteomes" id="UP000076532"/>
    </source>
</evidence>
<feature type="compositionally biased region" description="Low complexity" evidence="1">
    <location>
        <begin position="1"/>
        <end position="13"/>
    </location>
</feature>
<sequence length="297" mass="32556">MDALLSRADSSSSFNTHIHSPRKKSPFMSFRDKITPSSAGASSSAALRKASSPLANTPRYFDRYPRRQPDDDCDDDSIDYRRNSVITGGNGPVNFPSYDDDSEADRDSEYQYLPGDQRTPTRAQTRSGPDKPLPRIPVPTLRYSDPDIDSTSIYADSTSIYADSPSIYADSASIYADSSSIYADSASIYGKPAYKPAAYSVPLDTLSFAMPREHHTHETIAIEHFPVAKAVSVVGVAAMDAMVDGMNGMDAVSYFAHGKSAERDRRFAERQGRFTSGRIPNYHPLREPPLPTPPPGV</sequence>
<accession>A0A166V5B6</accession>
<dbReference type="AlphaFoldDB" id="A0A166V5B6"/>
<proteinExistence type="predicted"/>
<feature type="region of interest" description="Disordered" evidence="1">
    <location>
        <begin position="1"/>
        <end position="142"/>
    </location>
</feature>
<gene>
    <name evidence="2" type="ORF">FIBSPDRAFT_944419</name>
</gene>
<dbReference type="STRING" id="436010.A0A166V5B6"/>
<feature type="non-terminal residue" evidence="2">
    <location>
        <position position="297"/>
    </location>
</feature>
<feature type="compositionally biased region" description="Pro residues" evidence="1">
    <location>
        <begin position="287"/>
        <end position="297"/>
    </location>
</feature>